<keyword evidence="2 8" id="KW-0547">Nucleotide-binding</keyword>
<comment type="caution">
    <text evidence="8">Lacks conserved residue(s) required for the propagation of feature annotation.</text>
</comment>
<feature type="binding site" evidence="8">
    <location>
        <begin position="186"/>
        <end position="191"/>
    </location>
    <ligand>
        <name>NAD(+)</name>
        <dbReference type="ChEBI" id="CHEBI:57540"/>
    </ligand>
</feature>
<feature type="active site" description="Proton acceptor" evidence="8">
    <location>
        <position position="69"/>
    </location>
</feature>
<dbReference type="PANTHER" id="PTHR20275:SF0">
    <property type="entry name" value="NAD KINASE"/>
    <property type="match status" value="1"/>
</dbReference>
<keyword evidence="3 8" id="KW-0418">Kinase</keyword>
<organism evidence="9 10">
    <name type="scientific">Capsulimonas corticalis</name>
    <dbReference type="NCBI Taxonomy" id="2219043"/>
    <lineage>
        <taxon>Bacteria</taxon>
        <taxon>Bacillati</taxon>
        <taxon>Armatimonadota</taxon>
        <taxon>Armatimonadia</taxon>
        <taxon>Capsulimonadales</taxon>
        <taxon>Capsulimonadaceae</taxon>
        <taxon>Capsulimonas</taxon>
    </lineage>
</organism>
<dbReference type="SUPFAM" id="SSF111331">
    <property type="entry name" value="NAD kinase/diacylglycerol kinase-like"/>
    <property type="match status" value="1"/>
</dbReference>
<dbReference type="InterPro" id="IPR017437">
    <property type="entry name" value="ATP-NAD_kinase_PpnK-typ_C"/>
</dbReference>
<dbReference type="FunCoup" id="A0A402CQH6">
    <property type="interactions" value="482"/>
</dbReference>
<dbReference type="PANTHER" id="PTHR20275">
    <property type="entry name" value="NAD KINASE"/>
    <property type="match status" value="1"/>
</dbReference>
<sequence length="292" mass="31273">MFMRTIGIMANAGKDAALHVAKAADEYLRARGVAVLLQHHVAEEIGDAGRGLSDSEVTDADAVLVMGGDGTILATSRECASKGTPMLPIHLGRFGFLTEVSPEDLNPALDALLSGNFTVDERMMLRCESLRGADEEDQASAFALNDVVIANGPLSRVLHLRMSVNGKYVTTYAADGIIIATPTGSTAYSLSAGGPLVHPSMQTILVTPICPHTLTARALLVPEDAEITIVVERDPQDMVRVTVDGQVGFPLLAGDEIKVRRSPYPARLLTVGGADFYDKLQSKLRWGERMVY</sequence>
<comment type="function">
    <text evidence="8">Involved in the regulation of the intracellular balance of NAD and NADP, and is a key enzyme in the biosynthesis of NADP. Catalyzes specifically the phosphorylation on 2'-hydroxyl of the adenosine moiety of NAD to yield NADP.</text>
</comment>
<feature type="binding site" evidence="8">
    <location>
        <position position="175"/>
    </location>
    <ligand>
        <name>NAD(+)</name>
        <dbReference type="ChEBI" id="CHEBI:57540"/>
    </ligand>
</feature>
<dbReference type="Pfam" id="PF20143">
    <property type="entry name" value="NAD_kinase_C"/>
    <property type="match status" value="1"/>
</dbReference>
<dbReference type="Gene3D" id="3.40.50.10330">
    <property type="entry name" value="Probable inorganic polyphosphate/atp-NAD kinase, domain 1"/>
    <property type="match status" value="1"/>
</dbReference>
<evidence type="ECO:0000256" key="6">
    <source>
        <dbReference type="ARBA" id="ARBA00023027"/>
    </source>
</evidence>
<evidence type="ECO:0000256" key="2">
    <source>
        <dbReference type="ARBA" id="ARBA00022741"/>
    </source>
</evidence>
<reference evidence="9 10" key="1">
    <citation type="journal article" date="2019" name="Int. J. Syst. Evol. Microbiol.">
        <title>Capsulimonas corticalis gen. nov., sp. nov., an aerobic capsulated bacterium, of a novel bacterial order, Capsulimonadales ord. nov., of the class Armatimonadia of the phylum Armatimonadetes.</title>
        <authorList>
            <person name="Li J."/>
            <person name="Kudo C."/>
            <person name="Tonouchi A."/>
        </authorList>
    </citation>
    <scope>NUCLEOTIDE SEQUENCE [LARGE SCALE GENOMIC DNA]</scope>
    <source>
        <strain evidence="9 10">AX-7</strain>
    </source>
</reference>
<evidence type="ECO:0000256" key="8">
    <source>
        <dbReference type="HAMAP-Rule" id="MF_00361"/>
    </source>
</evidence>
<comment type="cofactor">
    <cofactor evidence="8">
        <name>a divalent metal cation</name>
        <dbReference type="ChEBI" id="CHEBI:60240"/>
    </cofactor>
</comment>
<proteinExistence type="inferred from homology"/>
<evidence type="ECO:0000313" key="9">
    <source>
        <dbReference type="EMBL" id="BDI32730.1"/>
    </source>
</evidence>
<keyword evidence="10" id="KW-1185">Reference proteome</keyword>
<dbReference type="HAMAP" id="MF_00361">
    <property type="entry name" value="NAD_kinase"/>
    <property type="match status" value="1"/>
</dbReference>
<dbReference type="InterPro" id="IPR016064">
    <property type="entry name" value="NAD/diacylglycerol_kinase_sf"/>
</dbReference>
<feature type="binding site" evidence="8">
    <location>
        <position position="156"/>
    </location>
    <ligand>
        <name>NAD(+)</name>
        <dbReference type="ChEBI" id="CHEBI:57540"/>
    </ligand>
</feature>
<dbReference type="FunFam" id="2.60.200.30:FF:000009">
    <property type="entry name" value="Poly(P)/ATP NAD kinase"/>
    <property type="match status" value="1"/>
</dbReference>
<evidence type="ECO:0000256" key="5">
    <source>
        <dbReference type="ARBA" id="ARBA00022857"/>
    </source>
</evidence>
<dbReference type="GO" id="GO:0006741">
    <property type="term" value="P:NADP+ biosynthetic process"/>
    <property type="evidence" value="ECO:0007669"/>
    <property type="project" value="UniProtKB-UniRule"/>
</dbReference>
<dbReference type="GO" id="GO:0005524">
    <property type="term" value="F:ATP binding"/>
    <property type="evidence" value="ECO:0007669"/>
    <property type="project" value="UniProtKB-KW"/>
</dbReference>
<dbReference type="GO" id="GO:0051287">
    <property type="term" value="F:NAD binding"/>
    <property type="evidence" value="ECO:0007669"/>
    <property type="project" value="UniProtKB-ARBA"/>
</dbReference>
<feature type="binding site" evidence="8">
    <location>
        <position position="246"/>
    </location>
    <ligand>
        <name>NAD(+)</name>
        <dbReference type="ChEBI" id="CHEBI:57540"/>
    </ligand>
</feature>
<keyword evidence="1 8" id="KW-0808">Transferase</keyword>
<comment type="subcellular location">
    <subcellularLocation>
        <location evidence="8">Cytoplasm</location>
    </subcellularLocation>
</comment>
<evidence type="ECO:0000313" key="10">
    <source>
        <dbReference type="Proteomes" id="UP000287394"/>
    </source>
</evidence>
<keyword evidence="6 8" id="KW-0520">NAD</keyword>
<evidence type="ECO:0000256" key="4">
    <source>
        <dbReference type="ARBA" id="ARBA00022840"/>
    </source>
</evidence>
<comment type="similarity">
    <text evidence="8">Belongs to the NAD kinase family.</text>
</comment>
<dbReference type="InterPro" id="IPR017438">
    <property type="entry name" value="ATP-NAD_kinase_N"/>
</dbReference>
<dbReference type="Gene3D" id="2.60.200.30">
    <property type="entry name" value="Probable inorganic polyphosphate/atp-NAD kinase, domain 2"/>
    <property type="match status" value="1"/>
</dbReference>
<dbReference type="KEGG" id="ccot:CCAX7_47810"/>
<dbReference type="GO" id="GO:0003951">
    <property type="term" value="F:NAD+ kinase activity"/>
    <property type="evidence" value="ECO:0007669"/>
    <property type="project" value="UniProtKB-UniRule"/>
</dbReference>
<dbReference type="InterPro" id="IPR002504">
    <property type="entry name" value="NADK"/>
</dbReference>
<comment type="catalytic activity">
    <reaction evidence="7 8">
        <text>NAD(+) + ATP = ADP + NADP(+) + H(+)</text>
        <dbReference type="Rhea" id="RHEA:18629"/>
        <dbReference type="ChEBI" id="CHEBI:15378"/>
        <dbReference type="ChEBI" id="CHEBI:30616"/>
        <dbReference type="ChEBI" id="CHEBI:57540"/>
        <dbReference type="ChEBI" id="CHEBI:58349"/>
        <dbReference type="ChEBI" id="CHEBI:456216"/>
        <dbReference type="EC" id="2.7.1.23"/>
    </reaction>
</comment>
<keyword evidence="8" id="KW-0963">Cytoplasm</keyword>
<evidence type="ECO:0000256" key="3">
    <source>
        <dbReference type="ARBA" id="ARBA00022777"/>
    </source>
</evidence>
<dbReference type="GO" id="GO:0019674">
    <property type="term" value="P:NAD+ metabolic process"/>
    <property type="evidence" value="ECO:0007669"/>
    <property type="project" value="InterPro"/>
</dbReference>
<feature type="binding site" evidence="8">
    <location>
        <begin position="69"/>
        <end position="70"/>
    </location>
    <ligand>
        <name>NAD(+)</name>
        <dbReference type="ChEBI" id="CHEBI:57540"/>
    </ligand>
</feature>
<dbReference type="GO" id="GO:0005737">
    <property type="term" value="C:cytoplasm"/>
    <property type="evidence" value="ECO:0007669"/>
    <property type="project" value="UniProtKB-SubCell"/>
</dbReference>
<dbReference type="AlphaFoldDB" id="A0A402CQH6"/>
<dbReference type="Pfam" id="PF01513">
    <property type="entry name" value="NAD_kinase"/>
    <property type="match status" value="1"/>
</dbReference>
<accession>A0A402CQH6</accession>
<protein>
    <recommendedName>
        <fullName evidence="8">NAD kinase</fullName>
        <ecNumber evidence="8">2.7.1.23</ecNumber>
    </recommendedName>
    <alternativeName>
        <fullName evidence="8">ATP-dependent NAD kinase</fullName>
    </alternativeName>
</protein>
<dbReference type="Proteomes" id="UP000287394">
    <property type="component" value="Chromosome"/>
</dbReference>
<keyword evidence="5 8" id="KW-0521">NADP</keyword>
<dbReference type="OrthoDB" id="9774737at2"/>
<name>A0A402CQH6_9BACT</name>
<evidence type="ECO:0000256" key="7">
    <source>
        <dbReference type="ARBA" id="ARBA00047925"/>
    </source>
</evidence>
<dbReference type="EMBL" id="AP025739">
    <property type="protein sequence ID" value="BDI32730.1"/>
    <property type="molecule type" value="Genomic_DNA"/>
</dbReference>
<dbReference type="GO" id="GO:0046872">
    <property type="term" value="F:metal ion binding"/>
    <property type="evidence" value="ECO:0007669"/>
    <property type="project" value="UniProtKB-UniRule"/>
</dbReference>
<evidence type="ECO:0000256" key="1">
    <source>
        <dbReference type="ARBA" id="ARBA00022679"/>
    </source>
</evidence>
<feature type="binding site" evidence="8">
    <location>
        <begin position="145"/>
        <end position="146"/>
    </location>
    <ligand>
        <name>NAD(+)</name>
        <dbReference type="ChEBI" id="CHEBI:57540"/>
    </ligand>
</feature>
<dbReference type="EC" id="2.7.1.23" evidence="8"/>
<gene>
    <name evidence="8 9" type="primary">nadK</name>
    <name evidence="9" type="ORF">CCAX7_47810</name>
</gene>
<keyword evidence="4 8" id="KW-0067">ATP-binding</keyword>